<keyword evidence="2" id="KW-1133">Transmembrane helix</keyword>
<feature type="region of interest" description="Disordered" evidence="1">
    <location>
        <begin position="109"/>
        <end position="140"/>
    </location>
</feature>
<dbReference type="Pfam" id="PF11028">
    <property type="entry name" value="TMEM260-like"/>
    <property type="match status" value="1"/>
</dbReference>
<keyword evidence="2 4" id="KW-0812">Transmembrane</keyword>
<feature type="transmembrane region" description="Helical" evidence="2">
    <location>
        <begin position="314"/>
        <end position="340"/>
    </location>
</feature>
<feature type="transmembrane region" description="Helical" evidence="2">
    <location>
        <begin position="352"/>
        <end position="370"/>
    </location>
</feature>
<feature type="transmembrane region" description="Helical" evidence="2">
    <location>
        <begin position="492"/>
        <end position="510"/>
    </location>
</feature>
<dbReference type="InterPro" id="IPR021280">
    <property type="entry name" value="TMEM260-like"/>
</dbReference>
<organism evidence="3 4">
    <name type="scientific">Ceratotherium simum simum</name>
    <name type="common">Southern white rhinoceros</name>
    <dbReference type="NCBI Taxonomy" id="73337"/>
    <lineage>
        <taxon>Eukaryota</taxon>
        <taxon>Metazoa</taxon>
        <taxon>Chordata</taxon>
        <taxon>Craniata</taxon>
        <taxon>Vertebrata</taxon>
        <taxon>Euteleostomi</taxon>
        <taxon>Mammalia</taxon>
        <taxon>Eutheria</taxon>
        <taxon>Laurasiatheria</taxon>
        <taxon>Perissodactyla</taxon>
        <taxon>Rhinocerotidae</taxon>
        <taxon>Ceratotherium</taxon>
    </lineage>
</organism>
<feature type="transmembrane region" description="Helical" evidence="2">
    <location>
        <begin position="271"/>
        <end position="293"/>
    </location>
</feature>
<feature type="compositionally biased region" description="Basic and acidic residues" evidence="1">
    <location>
        <begin position="128"/>
        <end position="140"/>
    </location>
</feature>
<evidence type="ECO:0000256" key="1">
    <source>
        <dbReference type="SAM" id="MobiDB-lite"/>
    </source>
</evidence>
<feature type="region of interest" description="Disordered" evidence="1">
    <location>
        <begin position="67"/>
        <end position="96"/>
    </location>
</feature>
<dbReference type="PANTHER" id="PTHR16214:SF3">
    <property type="entry name" value="TRANSMEMBRANE PROTEIN 260"/>
    <property type="match status" value="1"/>
</dbReference>
<feature type="transmembrane region" description="Helical" evidence="2">
    <location>
        <begin position="204"/>
        <end position="221"/>
    </location>
</feature>
<dbReference type="PANTHER" id="PTHR16214">
    <property type="entry name" value="TRANSMEMBRANE PROTEIN 260"/>
    <property type="match status" value="1"/>
</dbReference>
<feature type="transmembrane region" description="Helical" evidence="2">
    <location>
        <begin position="455"/>
        <end position="472"/>
    </location>
</feature>
<reference evidence="4" key="1">
    <citation type="submission" date="2025-08" db="UniProtKB">
        <authorList>
            <consortium name="RefSeq"/>
        </authorList>
    </citation>
    <scope>IDENTIFICATION</scope>
</reference>
<protein>
    <submittedName>
        <fullName evidence="4">Transmembrane protein 260</fullName>
    </submittedName>
</protein>
<proteinExistence type="predicted"/>
<name>A0ABM0HGC8_CERSS</name>
<accession>A0ABM0HGC8</accession>
<sequence>MAVKSNNKSLGQLHGSFPYYGDQSAVLRYSEFLTFLEEGFLCTACAHTSLASAVRAPAGDLPFRVVPPHTAGGRGSPCSLPASDPASVSFRPDQVSAPGGAAIETAALGAAGTSRPGSGEASIPPPGGERDGPARRPDPEAAARATLASRRDSVRRPACPGGRLSVLGPTGPWFTVTLPPSVPGGDSGELITAAHELGVAHPPGYPLFTLVAQLAITLFPFGSVAYRVNLLCGLFGAVAASLLFFTVFRLSGSYAGGILAAGVFSFSRLTWQWSIAAEVFSLNNLFVGLLMALTVHFEEAATAKERSKIAKIGAFCCGLSLCNQHTIVLYVLCIIPWILFRLLKEKELSLGSLLKLSLCFSAGLLPYLYLPISSYLSQARWTWGDQTTLLGFLTHFLREEYGTFSLAKSEIGSSMSQILLAQITNMKTQLSFNIQALAVWANICLARKDKQNPSLVWLFTAMFCIYSLFFAWRANLDISKPLFLGVVERFWMQSNAVVAVLAGVGLAALVSESNRVLNTNGLQYLEWLSATLFVVYQIYSNFSICDQSNNYVIDKFAKNLLASMPHDAIILLRGDLPGNALRYMHYCEGLRPDISLVDQEMMTYEWYLPKMAKHLPGVNFPGNRWNPVEGILPSGMVTFNLYHFLEVNKQKETFVCIGIHEGDPTWKKNYSLWPWGSCDKLVPSEIVFNPEEWIRLTRNIYNWTEEYGRFDPSSWESVANEEMWQARMKTPFFIFNLAETANIPSNVKAQLYTHAYNLYKEIVYLQKEHPVNWHKNYAIACERMLRLRERGADPEVLLSETIRHFRLYTQKARNDPQLADMLIALKHLRKELQSLRNMKNV</sequence>
<evidence type="ECO:0000313" key="4">
    <source>
        <dbReference type="RefSeq" id="XP_004426502.1"/>
    </source>
</evidence>
<dbReference type="GeneID" id="101406971"/>
<keyword evidence="3" id="KW-1185">Reference proteome</keyword>
<dbReference type="RefSeq" id="XP_004426502.1">
    <property type="nucleotide sequence ID" value="XM_004426445.2"/>
</dbReference>
<dbReference type="Proteomes" id="UP000694910">
    <property type="component" value="Unplaced"/>
</dbReference>
<keyword evidence="2" id="KW-0472">Membrane</keyword>
<dbReference type="InterPro" id="IPR052724">
    <property type="entry name" value="GT117_domain-containing"/>
</dbReference>
<evidence type="ECO:0000256" key="2">
    <source>
        <dbReference type="SAM" id="Phobius"/>
    </source>
</evidence>
<gene>
    <name evidence="4" type="primary">LOC101406971</name>
</gene>
<feature type="transmembrane region" description="Helical" evidence="2">
    <location>
        <begin position="228"/>
        <end position="251"/>
    </location>
</feature>
<evidence type="ECO:0000313" key="3">
    <source>
        <dbReference type="Proteomes" id="UP000694910"/>
    </source>
</evidence>